<dbReference type="CDD" id="cd06139">
    <property type="entry name" value="DNA_polA_I_Ecoli_like_exo"/>
    <property type="match status" value="1"/>
</dbReference>
<proteinExistence type="inferred from homology"/>
<name>F8EYN7_GRAC1</name>
<dbReference type="AlphaFoldDB" id="F8EYN7"/>
<dbReference type="InterPro" id="IPR002298">
    <property type="entry name" value="DNA_polymerase_A"/>
</dbReference>
<dbReference type="FunFam" id="1.10.150.20:FF:000003">
    <property type="entry name" value="DNA polymerase I"/>
    <property type="match status" value="1"/>
</dbReference>
<reference evidence="22" key="1">
    <citation type="journal article" date="2013" name="Stand. Genomic Sci.">
        <title>Genome sequence of the thermophilic fresh-water bacterium Spirochaeta caldaria type strain (H1(T)), reclassification of Spirochaeta caldaria, Spirochaeta stenostrepta, and Spirochaeta zuelzerae in the genus Treponema as Treponema caldaria comb. nov., Treponema stenostrepta comb. nov., and Treponema zuelzerae comb. nov., and emendation of the genus Treponema.</title>
        <authorList>
            <person name="Abt B."/>
            <person name="Goker M."/>
            <person name="Scheuner C."/>
            <person name="Han C."/>
            <person name="Lu M."/>
            <person name="Misra M."/>
            <person name="Lapidus A."/>
            <person name="Nolan M."/>
            <person name="Lucas S."/>
            <person name="Hammon N."/>
            <person name="Deshpande S."/>
            <person name="Cheng J.F."/>
            <person name="Tapia R."/>
            <person name="Goodwin L.A."/>
            <person name="Pitluck S."/>
            <person name="Liolios K."/>
            <person name="Pagani I."/>
            <person name="Ivanova N."/>
            <person name="Mavromatis K."/>
            <person name="Mikhailova N."/>
            <person name="Huntemann M."/>
            <person name="Pati A."/>
            <person name="Chen A."/>
            <person name="Palaniappan K."/>
            <person name="Land M."/>
            <person name="Hauser L."/>
            <person name="Jeffries C.D."/>
            <person name="Rohde M."/>
            <person name="Spring S."/>
            <person name="Gronow S."/>
            <person name="Detter J.C."/>
            <person name="Bristow J."/>
            <person name="Eisen J.A."/>
            <person name="Markowitz V."/>
            <person name="Hugenholtz P."/>
            <person name="Kyrpides N.C."/>
            <person name="Woyke T."/>
            <person name="Klenk H.P."/>
        </authorList>
    </citation>
    <scope>NUCLEOTIDE SEQUENCE</scope>
    <source>
        <strain evidence="22">ATCC 51460 / DSM 7334 / H1</strain>
    </source>
</reference>
<dbReference type="InterPro" id="IPR001098">
    <property type="entry name" value="DNA-dir_DNA_pol_A_palm_dom"/>
</dbReference>
<evidence type="ECO:0000256" key="5">
    <source>
        <dbReference type="ARBA" id="ARBA00022695"/>
    </source>
</evidence>
<keyword evidence="9 16" id="KW-0378">Hydrolase</keyword>
<organism evidence="21 22">
    <name type="scientific">Gracilinema caldarium (strain ATCC 51460 / DSM 7334 / H1)</name>
    <name type="common">Treponema caldarium</name>
    <dbReference type="NCBI Taxonomy" id="744872"/>
    <lineage>
        <taxon>Bacteria</taxon>
        <taxon>Pseudomonadati</taxon>
        <taxon>Spirochaetota</taxon>
        <taxon>Spirochaetia</taxon>
        <taxon>Spirochaetales</taxon>
        <taxon>Breznakiellaceae</taxon>
        <taxon>Gracilinema</taxon>
    </lineage>
</organism>
<dbReference type="InterPro" id="IPR036397">
    <property type="entry name" value="RNaseH_sf"/>
</dbReference>
<evidence type="ECO:0000256" key="12">
    <source>
        <dbReference type="ARBA" id="ARBA00023125"/>
    </source>
</evidence>
<dbReference type="PANTHER" id="PTHR10133">
    <property type="entry name" value="DNA POLYMERASE I"/>
    <property type="match status" value="1"/>
</dbReference>
<dbReference type="KEGG" id="scd:Spica_0450"/>
<evidence type="ECO:0000313" key="22">
    <source>
        <dbReference type="Proteomes" id="UP000000503"/>
    </source>
</evidence>
<dbReference type="InterPro" id="IPR029060">
    <property type="entry name" value="PIN-like_dom_sf"/>
</dbReference>
<evidence type="ECO:0000259" key="18">
    <source>
        <dbReference type="SMART" id="SM00474"/>
    </source>
</evidence>
<dbReference type="InterPro" id="IPR036279">
    <property type="entry name" value="5-3_exonuclease_C_sf"/>
</dbReference>
<feature type="region of interest" description="Disordered" evidence="17">
    <location>
        <begin position="320"/>
        <end position="365"/>
    </location>
</feature>
<feature type="compositionally biased region" description="Low complexity" evidence="17">
    <location>
        <begin position="330"/>
        <end position="352"/>
    </location>
</feature>
<dbReference type="eggNOG" id="COG0749">
    <property type="taxonomic scope" value="Bacteria"/>
</dbReference>
<dbReference type="NCBIfam" id="NF004397">
    <property type="entry name" value="PRK05755.1"/>
    <property type="match status" value="1"/>
</dbReference>
<feature type="compositionally biased region" description="Polar residues" evidence="17">
    <location>
        <begin position="353"/>
        <end position="365"/>
    </location>
</feature>
<evidence type="ECO:0000256" key="15">
    <source>
        <dbReference type="NCBIfam" id="TIGR00593"/>
    </source>
</evidence>
<accession>F8EYN7</accession>
<evidence type="ECO:0000256" key="9">
    <source>
        <dbReference type="ARBA" id="ARBA00022801"/>
    </source>
</evidence>
<keyword evidence="12 16" id="KW-0238">DNA-binding</keyword>
<dbReference type="SUPFAM" id="SSF88723">
    <property type="entry name" value="PIN domain-like"/>
    <property type="match status" value="1"/>
</dbReference>
<dbReference type="SMART" id="SM00482">
    <property type="entry name" value="POLAc"/>
    <property type="match status" value="1"/>
</dbReference>
<gene>
    <name evidence="16" type="primary">polA</name>
    <name evidence="21" type="ordered locus">Spica_0450</name>
</gene>
<dbReference type="Pfam" id="PF02739">
    <property type="entry name" value="5_3_exonuc_N"/>
    <property type="match status" value="1"/>
</dbReference>
<keyword evidence="22" id="KW-1185">Reference proteome</keyword>
<dbReference type="GO" id="GO:0006261">
    <property type="term" value="P:DNA-templated DNA replication"/>
    <property type="evidence" value="ECO:0007669"/>
    <property type="project" value="UniProtKB-UniRule"/>
</dbReference>
<dbReference type="InterPro" id="IPR020046">
    <property type="entry name" value="5-3_exonucl_a-hlix_arch_N"/>
</dbReference>
<dbReference type="SMART" id="SM00279">
    <property type="entry name" value="HhH2"/>
    <property type="match status" value="1"/>
</dbReference>
<evidence type="ECO:0000259" key="20">
    <source>
        <dbReference type="SMART" id="SM00482"/>
    </source>
</evidence>
<dbReference type="HOGENOM" id="CLU_004675_0_0_12"/>
<dbReference type="GO" id="GO:0008408">
    <property type="term" value="F:3'-5' exonuclease activity"/>
    <property type="evidence" value="ECO:0007669"/>
    <property type="project" value="UniProtKB-UniRule"/>
</dbReference>
<dbReference type="CDD" id="cd09898">
    <property type="entry name" value="H3TH_53EXO"/>
    <property type="match status" value="1"/>
</dbReference>
<evidence type="ECO:0000256" key="16">
    <source>
        <dbReference type="RuleBase" id="RU004460"/>
    </source>
</evidence>
<evidence type="ECO:0000256" key="11">
    <source>
        <dbReference type="ARBA" id="ARBA00022932"/>
    </source>
</evidence>
<comment type="catalytic activity">
    <reaction evidence="14 16">
        <text>DNA(n) + a 2'-deoxyribonucleoside 5'-triphosphate = DNA(n+1) + diphosphate</text>
        <dbReference type="Rhea" id="RHEA:22508"/>
        <dbReference type="Rhea" id="RHEA-COMP:17339"/>
        <dbReference type="Rhea" id="RHEA-COMP:17340"/>
        <dbReference type="ChEBI" id="CHEBI:33019"/>
        <dbReference type="ChEBI" id="CHEBI:61560"/>
        <dbReference type="ChEBI" id="CHEBI:173112"/>
        <dbReference type="EC" id="2.7.7.7"/>
    </reaction>
</comment>
<dbReference type="PANTHER" id="PTHR10133:SF27">
    <property type="entry name" value="DNA POLYMERASE NU"/>
    <property type="match status" value="1"/>
</dbReference>
<feature type="domain" description="DNA-directed DNA polymerase family A palm" evidence="20">
    <location>
        <begin position="742"/>
        <end position="948"/>
    </location>
</feature>
<dbReference type="GO" id="GO:0008409">
    <property type="term" value="F:5'-3' exonuclease activity"/>
    <property type="evidence" value="ECO:0007669"/>
    <property type="project" value="UniProtKB-UniRule"/>
</dbReference>
<comment type="function">
    <text evidence="16">In addition to polymerase activity, this DNA polymerase exhibits 3'-5' and 5'-3' exonuclease activity.</text>
</comment>
<keyword evidence="6 16" id="KW-0235">DNA replication</keyword>
<evidence type="ECO:0000256" key="6">
    <source>
        <dbReference type="ARBA" id="ARBA00022705"/>
    </source>
</evidence>
<dbReference type="SUPFAM" id="SSF56672">
    <property type="entry name" value="DNA/RNA polymerases"/>
    <property type="match status" value="1"/>
</dbReference>
<dbReference type="Gene3D" id="3.40.50.1010">
    <property type="entry name" value="5'-nuclease"/>
    <property type="match status" value="1"/>
</dbReference>
<protein>
    <recommendedName>
        <fullName evidence="3 15">DNA polymerase I</fullName>
        <ecNumber evidence="2 15">2.7.7.7</ecNumber>
    </recommendedName>
</protein>
<dbReference type="InterPro" id="IPR020045">
    <property type="entry name" value="DNA_polI_H3TH"/>
</dbReference>
<evidence type="ECO:0000256" key="4">
    <source>
        <dbReference type="ARBA" id="ARBA00022679"/>
    </source>
</evidence>
<dbReference type="SMART" id="SM00474">
    <property type="entry name" value="35EXOc"/>
    <property type="match status" value="1"/>
</dbReference>
<keyword evidence="4 16" id="KW-0808">Transferase</keyword>
<dbReference type="FunFam" id="1.10.150.20:FF:000002">
    <property type="entry name" value="DNA polymerase I"/>
    <property type="match status" value="1"/>
</dbReference>
<dbReference type="EMBL" id="CP002868">
    <property type="protein sequence ID" value="AEJ18614.1"/>
    <property type="molecule type" value="Genomic_DNA"/>
</dbReference>
<dbReference type="EC" id="2.7.7.7" evidence="2 15"/>
<dbReference type="Gene3D" id="3.30.420.10">
    <property type="entry name" value="Ribonuclease H-like superfamily/Ribonuclease H"/>
    <property type="match status" value="1"/>
</dbReference>
<evidence type="ECO:0000256" key="10">
    <source>
        <dbReference type="ARBA" id="ARBA00022839"/>
    </source>
</evidence>
<keyword evidence="10 16" id="KW-0269">Exonuclease</keyword>
<dbReference type="InterPro" id="IPR002421">
    <property type="entry name" value="5-3_exonuclease"/>
</dbReference>
<keyword evidence="5 16" id="KW-0548">Nucleotidyltransferase</keyword>
<dbReference type="SUPFAM" id="SSF53098">
    <property type="entry name" value="Ribonuclease H-like"/>
    <property type="match status" value="1"/>
</dbReference>
<dbReference type="Pfam" id="PF00476">
    <property type="entry name" value="DNA_pol_A"/>
    <property type="match status" value="1"/>
</dbReference>
<evidence type="ECO:0000256" key="7">
    <source>
        <dbReference type="ARBA" id="ARBA00022722"/>
    </source>
</evidence>
<dbReference type="GO" id="GO:0006302">
    <property type="term" value="P:double-strand break repair"/>
    <property type="evidence" value="ECO:0007669"/>
    <property type="project" value="TreeGrafter"/>
</dbReference>
<feature type="compositionally biased region" description="Polar residues" evidence="17">
    <location>
        <begin position="320"/>
        <end position="329"/>
    </location>
</feature>
<dbReference type="Gene3D" id="1.20.1060.10">
    <property type="entry name" value="Taq DNA Polymerase, Chain T, domain 4"/>
    <property type="match status" value="1"/>
</dbReference>
<dbReference type="PROSITE" id="PS00447">
    <property type="entry name" value="DNA_POLYMERASE_A"/>
    <property type="match status" value="1"/>
</dbReference>
<dbReference type="GO" id="GO:0003887">
    <property type="term" value="F:DNA-directed DNA polymerase activity"/>
    <property type="evidence" value="ECO:0007669"/>
    <property type="project" value="UniProtKB-UniRule"/>
</dbReference>
<dbReference type="CDD" id="cd09859">
    <property type="entry name" value="PIN_53EXO"/>
    <property type="match status" value="1"/>
</dbReference>
<evidence type="ECO:0000256" key="2">
    <source>
        <dbReference type="ARBA" id="ARBA00012417"/>
    </source>
</evidence>
<feature type="domain" description="3'-5' exonuclease" evidence="18">
    <location>
        <begin position="392"/>
        <end position="576"/>
    </location>
</feature>
<dbReference type="Gene3D" id="1.10.150.20">
    <property type="entry name" value="5' to 3' exonuclease, C-terminal subdomain"/>
    <property type="match status" value="2"/>
</dbReference>
<keyword evidence="8 16" id="KW-0227">DNA damage</keyword>
<dbReference type="SUPFAM" id="SSF47807">
    <property type="entry name" value="5' to 3' exonuclease, C-terminal subdomain"/>
    <property type="match status" value="1"/>
</dbReference>
<dbReference type="SMART" id="SM00475">
    <property type="entry name" value="53EXOc"/>
    <property type="match status" value="1"/>
</dbReference>
<dbReference type="Pfam" id="PF01367">
    <property type="entry name" value="5_3_exonuc"/>
    <property type="match status" value="1"/>
</dbReference>
<dbReference type="InterPro" id="IPR019760">
    <property type="entry name" value="DNA-dir_DNA_pol_A_CS"/>
</dbReference>
<evidence type="ECO:0000256" key="3">
    <source>
        <dbReference type="ARBA" id="ARBA00020311"/>
    </source>
</evidence>
<dbReference type="CDD" id="cd08637">
    <property type="entry name" value="DNA_pol_A_pol_I_C"/>
    <property type="match status" value="1"/>
</dbReference>
<feature type="domain" description="5'-3' exonuclease" evidence="19">
    <location>
        <begin position="6"/>
        <end position="286"/>
    </location>
</feature>
<evidence type="ECO:0000256" key="1">
    <source>
        <dbReference type="ARBA" id="ARBA00007705"/>
    </source>
</evidence>
<dbReference type="OrthoDB" id="9806424at2"/>
<dbReference type="NCBIfam" id="TIGR00593">
    <property type="entry name" value="pola"/>
    <property type="match status" value="1"/>
</dbReference>
<dbReference type="PRINTS" id="PR00868">
    <property type="entry name" value="DNAPOLI"/>
</dbReference>
<evidence type="ECO:0000256" key="14">
    <source>
        <dbReference type="ARBA" id="ARBA00049244"/>
    </source>
</evidence>
<dbReference type="STRING" id="744872.Spica_0450"/>
<dbReference type="InterPro" id="IPR008918">
    <property type="entry name" value="HhH2"/>
</dbReference>
<dbReference type="InterPro" id="IPR012337">
    <property type="entry name" value="RNaseH-like_sf"/>
</dbReference>
<dbReference type="RefSeq" id="WP_013967926.1">
    <property type="nucleotide sequence ID" value="NC_015732.1"/>
</dbReference>
<comment type="similarity">
    <text evidence="1 16">Belongs to the DNA polymerase type-A family.</text>
</comment>
<dbReference type="InterPro" id="IPR043502">
    <property type="entry name" value="DNA/RNA_pol_sf"/>
</dbReference>
<keyword evidence="7" id="KW-0540">Nuclease</keyword>
<dbReference type="GO" id="GO:0003677">
    <property type="term" value="F:DNA binding"/>
    <property type="evidence" value="ECO:0007669"/>
    <property type="project" value="UniProtKB-UniRule"/>
</dbReference>
<evidence type="ECO:0000313" key="21">
    <source>
        <dbReference type="EMBL" id="AEJ18614.1"/>
    </source>
</evidence>
<evidence type="ECO:0000259" key="19">
    <source>
        <dbReference type="SMART" id="SM00475"/>
    </source>
</evidence>
<evidence type="ECO:0000256" key="17">
    <source>
        <dbReference type="SAM" id="MobiDB-lite"/>
    </source>
</evidence>
<sequence>MNTQKDPIYLIDAYGLIYRFYFAFMNRPLRNSKGENVSALFGFARTIGSLLNDGAPLADKAGTLLPNRIRPDHLAVAFDSPGPTFRHQKYEAYKATRQKAPEDLHAQVPLVQQFLELLKVPLLQVPGYEADDIIATIAEQCRREGRPCYTISSDKDLLQLVGDGIYQLRPGKSTLPQEGISLELVGPEQVKAEWGVPPAKVLDILALIGDSSDNIPGVKGIGEKTAVKLMTRYGSLDEIYKNLASIEGSVGKKLAEGREMAYFSRSLIELYSTVPLPISSLDALAIHDLGTREAAQFLLQQGMKQAALFLDPEATKGLNTVGTASNPVQSGSPALSPRAPAGSSGSPAPNAPVGTSSARSALSPDTSLFGNFPGKALETESIPEQLRQPGTYRAITDLAELQTLLAKAREQGMMTLDFETNSLEAWEARVVGFSFALEAGTAYYVPVMAHQGISPYIDENQARAELQKILLDPAMTIVAHNGKYDYAVARHWGIPRWEGRIWDTMVAAWVQDPERGNYALDSLITAHLGLSTTPYDQVVPKGSTFDTINLETATAYSCEDADYTLRMKAILEPTLQAMGCLDLFRNLEMPLLPILSEMEGRGIKIEAEVLRSYGKELAGELRSIEKSIYELVGHEFNIASTKQLQDVLFKERKLQASKKTKTGYSTDVAVLEELAREDPVPAYILRYRTLAKLKSTYVDTLADQAGRDGRLHTHFVQTGTATGRLSSRDPNLQNIPIRDEEGRRIRQAFVAEPGTLLISADYSQIELVVLAHLSQDPGLIEAFLKGVDVHRRTASLIFGVPEDQVSSEQRRIAKTINFGVMYGMSAFRLSNELGISRTEAQTFINTYFTTYKGIRSFIDTTIQETERTGYSQTILGRRRYIPTINSRNKTEKAAAERVAINTPIQGSAADIVKLAMIRLDRALRKKGNPAQMLLQVHDELILECPEALAEETARLVKEEMEQAIVLRVPLRVSVETGKRWGDFH</sequence>
<keyword evidence="11 16" id="KW-0239">DNA-directed DNA polymerase</keyword>
<keyword evidence="13 16" id="KW-0234">DNA repair</keyword>
<evidence type="ECO:0000256" key="13">
    <source>
        <dbReference type="ARBA" id="ARBA00023204"/>
    </source>
</evidence>
<dbReference type="InterPro" id="IPR002562">
    <property type="entry name" value="3'-5'_exonuclease_dom"/>
</dbReference>
<evidence type="ECO:0000256" key="8">
    <source>
        <dbReference type="ARBA" id="ARBA00022763"/>
    </source>
</evidence>
<dbReference type="InterPro" id="IPR018320">
    <property type="entry name" value="DNA_polymerase_1"/>
</dbReference>
<dbReference type="Gene3D" id="3.30.70.370">
    <property type="match status" value="1"/>
</dbReference>
<dbReference type="Proteomes" id="UP000000503">
    <property type="component" value="Chromosome"/>
</dbReference>
<dbReference type="FunFam" id="1.20.1060.10:FF:000001">
    <property type="entry name" value="DNA polymerase I"/>
    <property type="match status" value="1"/>
</dbReference>
<dbReference type="Pfam" id="PF01612">
    <property type="entry name" value="DNA_pol_A_exo1"/>
    <property type="match status" value="1"/>
</dbReference>